<dbReference type="PROSITE" id="PS52035">
    <property type="entry name" value="PEPTIDASE_M14"/>
    <property type="match status" value="1"/>
</dbReference>
<dbReference type="AlphaFoldDB" id="A0A562QT20"/>
<protein>
    <submittedName>
        <fullName evidence="10">G-D-glutamyl-meso-diaminopimelate peptidase</fullName>
    </submittedName>
</protein>
<feature type="active site" description="Proton donor/acceptor" evidence="7">
    <location>
        <position position="299"/>
    </location>
</feature>
<name>A0A562QT20_9BACI</name>
<evidence type="ECO:0000313" key="11">
    <source>
        <dbReference type="Proteomes" id="UP000315711"/>
    </source>
</evidence>
<dbReference type="SUPFAM" id="SSF53187">
    <property type="entry name" value="Zn-dependent exopeptidases"/>
    <property type="match status" value="1"/>
</dbReference>
<evidence type="ECO:0000256" key="8">
    <source>
        <dbReference type="SAM" id="MobiDB-lite"/>
    </source>
</evidence>
<dbReference type="OrthoDB" id="9802862at2"/>
<keyword evidence="4" id="KW-0378">Hydrolase</keyword>
<dbReference type="CDD" id="cd06229">
    <property type="entry name" value="M14_Endopeptidase_I"/>
    <property type="match status" value="1"/>
</dbReference>
<gene>
    <name evidence="10" type="ORF">IQ10_00259</name>
</gene>
<feature type="domain" description="Peptidase M14" evidence="9">
    <location>
        <begin position="36"/>
        <end position="332"/>
    </location>
</feature>
<evidence type="ECO:0000256" key="1">
    <source>
        <dbReference type="ARBA" id="ARBA00001947"/>
    </source>
</evidence>
<dbReference type="InterPro" id="IPR012854">
    <property type="entry name" value="Cu_amine_oxidase-like_N"/>
</dbReference>
<dbReference type="GO" id="GO:0005615">
    <property type="term" value="C:extracellular space"/>
    <property type="evidence" value="ECO:0007669"/>
    <property type="project" value="TreeGrafter"/>
</dbReference>
<accession>A0A562QT20</accession>
<feature type="region of interest" description="Disordered" evidence="8">
    <location>
        <begin position="499"/>
        <end position="554"/>
    </location>
</feature>
<sequence>MVSPRQRFSLILLFTLLIFMLLPSTFAKASIVNPKQVYSYQQMERDIKTLADTYPGLIEYHIIGESEFGRPIYAVSLGNGLSTSYINSSNHAREWITTNLTMYMIDQYAKAYSERRSIGGYDVRSLLDKHQMWFVPMINPDGVMLQQQGLPSVPSGEHASVVFMNNNSFNFKRWKANGKGIDLNRQFNANWANLANSPGKPSFANYKGKAPHSAKEVKAVLELTEKIKPEMAVSYHSSGQILFWNFHQQGAQLTRDRAHARAIGQMTGYSLMGRPSSTGGGGYTDWFIQEYKKPAFTPELGTFVGATNVPLSQFDRIWNQNRLVGLYIARESHKMFESRLLNTYAPVSIEINGERIPQAGGSFSVHGRTVVPLRSIFEKLGAQVKWDAANREVVIASAGTNVRLPVHRPYAYVNDEKTALDVPALLVDNRTYVPVRFIVEALGAQVEWVASERTVKITYVPETVQVQAMVVEESQPIEQENEPARQPINEIVVENRVEKEGSFSNQGEPFDVEEEKSLDASLEIDIVEENDSPSDHLETDSEGKAFEENHAEIE</sequence>
<comment type="caution">
    <text evidence="10">The sequence shown here is derived from an EMBL/GenBank/DDBJ whole genome shotgun (WGS) entry which is preliminary data.</text>
</comment>
<dbReference type="GO" id="GO:0008270">
    <property type="term" value="F:zinc ion binding"/>
    <property type="evidence" value="ECO:0007669"/>
    <property type="project" value="InterPro"/>
</dbReference>
<dbReference type="PANTHER" id="PTHR11705:SF143">
    <property type="entry name" value="SLL0236 PROTEIN"/>
    <property type="match status" value="1"/>
</dbReference>
<dbReference type="PANTHER" id="PTHR11705">
    <property type="entry name" value="PROTEASE FAMILY M14 CARBOXYPEPTIDASE A,B"/>
    <property type="match status" value="1"/>
</dbReference>
<dbReference type="Proteomes" id="UP000315711">
    <property type="component" value="Unassembled WGS sequence"/>
</dbReference>
<evidence type="ECO:0000256" key="4">
    <source>
        <dbReference type="ARBA" id="ARBA00022801"/>
    </source>
</evidence>
<dbReference type="SUPFAM" id="SSF55383">
    <property type="entry name" value="Copper amine oxidase, domain N"/>
    <property type="match status" value="1"/>
</dbReference>
<feature type="compositionally biased region" description="Basic and acidic residues" evidence="8">
    <location>
        <begin position="533"/>
        <end position="554"/>
    </location>
</feature>
<proteinExistence type="inferred from homology"/>
<dbReference type="InterPro" id="IPR000834">
    <property type="entry name" value="Peptidase_M14"/>
</dbReference>
<organism evidence="10 11">
    <name type="scientific">Halalkalibacter nanhaiisediminis</name>
    <dbReference type="NCBI Taxonomy" id="688079"/>
    <lineage>
        <taxon>Bacteria</taxon>
        <taxon>Bacillati</taxon>
        <taxon>Bacillota</taxon>
        <taxon>Bacilli</taxon>
        <taxon>Bacillales</taxon>
        <taxon>Bacillaceae</taxon>
        <taxon>Halalkalibacter</taxon>
    </lineage>
</organism>
<dbReference type="PRINTS" id="PR00765">
    <property type="entry name" value="CRBOXYPTASEA"/>
</dbReference>
<dbReference type="InterPro" id="IPR036582">
    <property type="entry name" value="Mao_N_sf"/>
</dbReference>
<evidence type="ECO:0000256" key="3">
    <source>
        <dbReference type="ARBA" id="ARBA00022670"/>
    </source>
</evidence>
<dbReference type="Pfam" id="PF07833">
    <property type="entry name" value="Cu_amine_oxidN1"/>
    <property type="match status" value="1"/>
</dbReference>
<keyword evidence="5" id="KW-0862">Zinc</keyword>
<dbReference type="RefSeq" id="WP_144448664.1">
    <property type="nucleotide sequence ID" value="NZ_VLKZ01000001.1"/>
</dbReference>
<evidence type="ECO:0000256" key="6">
    <source>
        <dbReference type="ARBA" id="ARBA00023049"/>
    </source>
</evidence>
<dbReference type="InterPro" id="IPR034274">
    <property type="entry name" value="ENP1_M14_CPD"/>
</dbReference>
<dbReference type="Gene3D" id="3.30.457.10">
    <property type="entry name" value="Copper amine oxidase-like, N-terminal domain"/>
    <property type="match status" value="1"/>
</dbReference>
<keyword evidence="3" id="KW-0645">Protease</keyword>
<dbReference type="EMBL" id="VLKZ01000001">
    <property type="protein sequence ID" value="TWI59837.1"/>
    <property type="molecule type" value="Genomic_DNA"/>
</dbReference>
<keyword evidence="11" id="KW-1185">Reference proteome</keyword>
<evidence type="ECO:0000313" key="10">
    <source>
        <dbReference type="EMBL" id="TWI59837.1"/>
    </source>
</evidence>
<dbReference type="Gene3D" id="3.40.630.10">
    <property type="entry name" value="Zn peptidases"/>
    <property type="match status" value="1"/>
</dbReference>
<reference evidence="10 11" key="1">
    <citation type="journal article" date="2015" name="Stand. Genomic Sci.">
        <title>Genomic Encyclopedia of Bacterial and Archaeal Type Strains, Phase III: the genomes of soil and plant-associated and newly described type strains.</title>
        <authorList>
            <person name="Whitman W.B."/>
            <person name="Woyke T."/>
            <person name="Klenk H.P."/>
            <person name="Zhou Y."/>
            <person name="Lilburn T.G."/>
            <person name="Beck B.J."/>
            <person name="De Vos P."/>
            <person name="Vandamme P."/>
            <person name="Eisen J.A."/>
            <person name="Garrity G."/>
            <person name="Hugenholtz P."/>
            <person name="Kyrpides N.C."/>
        </authorList>
    </citation>
    <scope>NUCLEOTIDE SEQUENCE [LARGE SCALE GENOMIC DNA]</scope>
    <source>
        <strain evidence="10 11">CGMCC 1.10116</strain>
    </source>
</reference>
<dbReference type="GO" id="GO:0006508">
    <property type="term" value="P:proteolysis"/>
    <property type="evidence" value="ECO:0007669"/>
    <property type="project" value="UniProtKB-KW"/>
</dbReference>
<comment type="similarity">
    <text evidence="2 7">Belongs to the peptidase M14 family.</text>
</comment>
<keyword evidence="6" id="KW-0482">Metalloprotease</keyword>
<evidence type="ECO:0000256" key="2">
    <source>
        <dbReference type="ARBA" id="ARBA00005988"/>
    </source>
</evidence>
<dbReference type="Pfam" id="PF00246">
    <property type="entry name" value="Peptidase_M14"/>
    <property type="match status" value="1"/>
</dbReference>
<evidence type="ECO:0000259" key="9">
    <source>
        <dbReference type="PROSITE" id="PS52035"/>
    </source>
</evidence>
<comment type="cofactor">
    <cofactor evidence="1">
        <name>Zn(2+)</name>
        <dbReference type="ChEBI" id="CHEBI:29105"/>
    </cofactor>
</comment>
<dbReference type="GO" id="GO:0004181">
    <property type="term" value="F:metallocarboxypeptidase activity"/>
    <property type="evidence" value="ECO:0007669"/>
    <property type="project" value="InterPro"/>
</dbReference>
<evidence type="ECO:0000256" key="7">
    <source>
        <dbReference type="PROSITE-ProRule" id="PRU01379"/>
    </source>
</evidence>
<evidence type="ECO:0000256" key="5">
    <source>
        <dbReference type="ARBA" id="ARBA00022833"/>
    </source>
</evidence>
<dbReference type="SMART" id="SM00631">
    <property type="entry name" value="Zn_pept"/>
    <property type="match status" value="1"/>
</dbReference>